<dbReference type="Gene3D" id="3.30.450.20">
    <property type="entry name" value="PAS domain"/>
    <property type="match status" value="3"/>
</dbReference>
<dbReference type="PANTHER" id="PTHR43065">
    <property type="entry name" value="SENSOR HISTIDINE KINASE"/>
    <property type="match status" value="1"/>
</dbReference>
<name>A0A1D8UWF2_9PROT</name>
<dbReference type="SUPFAM" id="SSF55874">
    <property type="entry name" value="ATPase domain of HSP90 chaperone/DNA topoisomerase II/histidine kinase"/>
    <property type="match status" value="1"/>
</dbReference>
<keyword evidence="4" id="KW-0808">Transferase</keyword>
<dbReference type="PROSITE" id="PS50110">
    <property type="entry name" value="RESPONSE_REGULATORY"/>
    <property type="match status" value="2"/>
</dbReference>
<dbReference type="InterPro" id="IPR035965">
    <property type="entry name" value="PAS-like_dom_sf"/>
</dbReference>
<dbReference type="eggNOG" id="COG2461">
    <property type="taxonomic scope" value="Bacteria"/>
</dbReference>
<dbReference type="KEGG" id="kba:A0U89_00795"/>
<dbReference type="InterPro" id="IPR011006">
    <property type="entry name" value="CheY-like_superfamily"/>
</dbReference>
<organism evidence="4 5">
    <name type="scientific">Kozakia baliensis</name>
    <dbReference type="NCBI Taxonomy" id="153496"/>
    <lineage>
        <taxon>Bacteria</taxon>
        <taxon>Pseudomonadati</taxon>
        <taxon>Pseudomonadota</taxon>
        <taxon>Alphaproteobacteria</taxon>
        <taxon>Acetobacterales</taxon>
        <taxon>Acetobacteraceae</taxon>
        <taxon>Kozakia</taxon>
    </lineage>
</organism>
<dbReference type="SMART" id="SM00388">
    <property type="entry name" value="HisKA"/>
    <property type="match status" value="1"/>
</dbReference>
<dbReference type="eggNOG" id="COG0784">
    <property type="taxonomic scope" value="Bacteria"/>
</dbReference>
<dbReference type="PRINTS" id="PR00344">
    <property type="entry name" value="BCTRLSENSOR"/>
</dbReference>
<dbReference type="Gene3D" id="3.40.50.2300">
    <property type="match status" value="2"/>
</dbReference>
<sequence length="1004" mass="111220">MPASPSPNLQWPIGGGECGRHIRERDWAETDLGPIDSWSPALRTTISNIVNSPIPKVLTWGPKHVMLYNDAYIEIVGGYHPAAFGKPAEQAWPEMWAFNRDVLEKAHRGQAVAFRDHPFVVARHDTPEQVTFDLFYTPIRAAEGTVDGVMCTVLETTQRIAAEKALKESEYQLRTVTDALPILISFIDRDQIYRFVNRYYEEWFGLDRKDIINRPIREVIGEEYYQSRRLEIERALTGEPIIRETSLPCRKGGQRMVEMNYLPRIEADGSVPGFYVFSVDMQERVDHRKALERSNRRFQAAIEAAHGILWVTDAQANMVHDQQGWSSWTGQSYAQFAGQGWMDAVHPDDRAAVREAWRQASASREVYVIEHRMRRHDGVYRNFLVRGMPILNDDGEIVEWVGIHTDITHQRAAEAALREQADHLARQVRHRERAELQLRELNENLEARVIAEIAERRATEMKLAQAQKMETVGKLTGGVAHDFNNLLQVISGNLQLLSKDIAGQLRAEGRVANAMAAVSRGSKLASQLLAFGRRQALEPKVVNVTRFVQGMDDILRRALGESIEIETIYSGGLWNTFIDPAQIENALLNLAINARDAMDGIGKLTIELANTHLDDAYALSHDEVEPGQYVMLAVSDTGCGMTPNIIEKVFEPFFSTKAEGKGSGLGLSMVYGFVKQSGGHVKIYSEPGHGTTIRLYLPRAMESEDIEVVIDAAPAIGGSETVLVVEDDDEVRATVVEMLSDLGYAVLKACDAANALAVIESGIPIDLLFTDVVMPGTMKSPELARKACQRLPNLAVLYTSGYTENSIVHGGRLDAGVELLSKPYTREAMARKVRHVLNNRAQRSKLAPTAPKKFDVPAFPTPVADTGLSRVDPPKESSVLLVEDDELIRICTAEILSDSGYRVVEASNVEEAHAALQANPIDVLVTDVNLPGHSGKELASAARKLYPNLGIIFATGDTTGLAELDVENVQTLSKPYNGEEIVSIIRKTMAGGSTTNSEKTARPN</sequence>
<dbReference type="Gene3D" id="3.30.565.10">
    <property type="entry name" value="Histidine kinase-like ATPase, C-terminal domain"/>
    <property type="match status" value="1"/>
</dbReference>
<dbReference type="InterPro" id="IPR003661">
    <property type="entry name" value="HisK_dim/P_dom"/>
</dbReference>
<dbReference type="FunFam" id="3.30.450.20:FF:000099">
    <property type="entry name" value="Sensory box sensor histidine kinase"/>
    <property type="match status" value="1"/>
</dbReference>
<dbReference type="InterPro" id="IPR001610">
    <property type="entry name" value="PAC"/>
</dbReference>
<dbReference type="SMART" id="SM00086">
    <property type="entry name" value="PAC"/>
    <property type="match status" value="2"/>
</dbReference>
<dbReference type="EMBL" id="CP014674">
    <property type="protein sequence ID" value="AOX18015.1"/>
    <property type="molecule type" value="Genomic_DNA"/>
</dbReference>
<dbReference type="SMART" id="SM00448">
    <property type="entry name" value="REC"/>
    <property type="match status" value="2"/>
</dbReference>
<comment type="catalytic activity">
    <reaction evidence="1">
        <text>ATP + protein L-histidine = ADP + protein N-phospho-L-histidine.</text>
        <dbReference type="EC" id="2.7.13.3"/>
    </reaction>
</comment>
<dbReference type="InterPro" id="IPR005467">
    <property type="entry name" value="His_kinase_dom"/>
</dbReference>
<dbReference type="Gene3D" id="1.10.287.130">
    <property type="match status" value="1"/>
</dbReference>
<dbReference type="EC" id="2.7.13.3" evidence="2"/>
<dbReference type="InterPro" id="IPR000014">
    <property type="entry name" value="PAS"/>
</dbReference>
<dbReference type="Pfam" id="PF08447">
    <property type="entry name" value="PAS_3"/>
    <property type="match status" value="1"/>
</dbReference>
<proteinExistence type="predicted"/>
<evidence type="ECO:0000313" key="4">
    <source>
        <dbReference type="EMBL" id="AOX18015.1"/>
    </source>
</evidence>
<dbReference type="CDD" id="cd00082">
    <property type="entry name" value="HisKA"/>
    <property type="match status" value="1"/>
</dbReference>
<dbReference type="CDD" id="cd16919">
    <property type="entry name" value="HATPase_CckA-like"/>
    <property type="match status" value="1"/>
</dbReference>
<dbReference type="NCBIfam" id="TIGR00229">
    <property type="entry name" value="sensory_box"/>
    <property type="match status" value="2"/>
</dbReference>
<dbReference type="InterPro" id="IPR036097">
    <property type="entry name" value="HisK_dim/P_sf"/>
</dbReference>
<dbReference type="PANTHER" id="PTHR43065:SF42">
    <property type="entry name" value="TWO-COMPONENT SENSOR PPRA"/>
    <property type="match status" value="1"/>
</dbReference>
<evidence type="ECO:0000313" key="5">
    <source>
        <dbReference type="Proteomes" id="UP000179145"/>
    </source>
</evidence>
<dbReference type="InterPro" id="IPR013656">
    <property type="entry name" value="PAS_4"/>
</dbReference>
<dbReference type="SMART" id="SM00387">
    <property type="entry name" value="HATPase_c"/>
    <property type="match status" value="1"/>
</dbReference>
<dbReference type="Proteomes" id="UP000179145">
    <property type="component" value="Chromosome"/>
</dbReference>
<dbReference type="InterPro" id="IPR000700">
    <property type="entry name" value="PAS-assoc_C"/>
</dbReference>
<dbReference type="PROSITE" id="PS50113">
    <property type="entry name" value="PAC"/>
    <property type="match status" value="1"/>
</dbReference>
<dbReference type="SMART" id="SM00091">
    <property type="entry name" value="PAS"/>
    <property type="match status" value="2"/>
</dbReference>
<protein>
    <recommendedName>
        <fullName evidence="2">histidine kinase</fullName>
        <ecNumber evidence="2">2.7.13.3</ecNumber>
    </recommendedName>
</protein>
<dbReference type="CDD" id="cd00130">
    <property type="entry name" value="PAS"/>
    <property type="match status" value="2"/>
</dbReference>
<dbReference type="Pfam" id="PF02518">
    <property type="entry name" value="HATPase_c"/>
    <property type="match status" value="1"/>
</dbReference>
<gene>
    <name evidence="4" type="ORF">A0U89_00795</name>
</gene>
<dbReference type="GO" id="GO:0000155">
    <property type="term" value="F:phosphorelay sensor kinase activity"/>
    <property type="evidence" value="ECO:0007669"/>
    <property type="project" value="InterPro"/>
</dbReference>
<evidence type="ECO:0000256" key="2">
    <source>
        <dbReference type="ARBA" id="ARBA00012438"/>
    </source>
</evidence>
<dbReference type="SUPFAM" id="SSF52172">
    <property type="entry name" value="CheY-like"/>
    <property type="match status" value="2"/>
</dbReference>
<dbReference type="InterPro" id="IPR013655">
    <property type="entry name" value="PAS_fold_3"/>
</dbReference>
<dbReference type="Pfam" id="PF08448">
    <property type="entry name" value="PAS_4"/>
    <property type="match status" value="2"/>
</dbReference>
<dbReference type="CDD" id="cd18161">
    <property type="entry name" value="REC_hyHK_blue-like"/>
    <property type="match status" value="1"/>
</dbReference>
<dbReference type="eggNOG" id="COG4191">
    <property type="taxonomic scope" value="Bacteria"/>
</dbReference>
<dbReference type="PROSITE" id="PS50109">
    <property type="entry name" value="HIS_KIN"/>
    <property type="match status" value="1"/>
</dbReference>
<dbReference type="SUPFAM" id="SSF55785">
    <property type="entry name" value="PYP-like sensor domain (PAS domain)"/>
    <property type="match status" value="3"/>
</dbReference>
<dbReference type="AlphaFoldDB" id="A0A1D8UWF2"/>
<dbReference type="STRING" id="153496.A0U89_00795"/>
<keyword evidence="4" id="KW-0418">Kinase</keyword>
<keyword evidence="3" id="KW-0597">Phosphoprotein</keyword>
<accession>A0A1D8UWF2</accession>
<reference evidence="4 5" key="1">
    <citation type="journal article" date="2016" name="Microb. Cell Fact.">
        <title>Dissection of exopolysaccharide biosynthesis in Kozakia baliensis.</title>
        <authorList>
            <person name="Brandt J.U."/>
            <person name="Jakob F."/>
            <person name="Behr J."/>
            <person name="Geissler A.J."/>
            <person name="Vogel R.F."/>
        </authorList>
    </citation>
    <scope>NUCLEOTIDE SEQUENCE [LARGE SCALE GENOMIC DNA]</scope>
    <source>
        <strain evidence="4 5">DSM 14400</strain>
    </source>
</reference>
<evidence type="ECO:0000256" key="1">
    <source>
        <dbReference type="ARBA" id="ARBA00000085"/>
    </source>
</evidence>
<dbReference type="PROSITE" id="PS50112">
    <property type="entry name" value="PAS"/>
    <property type="match status" value="2"/>
</dbReference>
<dbReference type="SUPFAM" id="SSF47384">
    <property type="entry name" value="Homodimeric domain of signal transducing histidine kinase"/>
    <property type="match status" value="1"/>
</dbReference>
<dbReference type="InterPro" id="IPR004358">
    <property type="entry name" value="Sig_transdc_His_kin-like_C"/>
</dbReference>
<dbReference type="InterPro" id="IPR003594">
    <property type="entry name" value="HATPase_dom"/>
</dbReference>
<dbReference type="InterPro" id="IPR036890">
    <property type="entry name" value="HATPase_C_sf"/>
</dbReference>
<dbReference type="Pfam" id="PF00072">
    <property type="entry name" value="Response_reg"/>
    <property type="match status" value="2"/>
</dbReference>
<dbReference type="InterPro" id="IPR001789">
    <property type="entry name" value="Sig_transdc_resp-reg_receiver"/>
</dbReference>
<evidence type="ECO:0000256" key="3">
    <source>
        <dbReference type="ARBA" id="ARBA00022553"/>
    </source>
</evidence>
<keyword evidence="5" id="KW-1185">Reference proteome</keyword>